<evidence type="ECO:0000256" key="1">
    <source>
        <dbReference type="SAM" id="SignalP"/>
    </source>
</evidence>
<evidence type="ECO:0000313" key="3">
    <source>
        <dbReference type="EMBL" id="RAS27111.1"/>
    </source>
</evidence>
<dbReference type="SUPFAM" id="SSF50156">
    <property type="entry name" value="PDZ domain-like"/>
    <property type="match status" value="1"/>
</dbReference>
<dbReference type="InterPro" id="IPR041489">
    <property type="entry name" value="PDZ_6"/>
</dbReference>
<name>A0A329BZR7_9BURK</name>
<evidence type="ECO:0000313" key="4">
    <source>
        <dbReference type="Proteomes" id="UP000248918"/>
    </source>
</evidence>
<organism evidence="3 4">
    <name type="scientific">Paraburkholderia bryophila</name>
    <dbReference type="NCBI Taxonomy" id="420952"/>
    <lineage>
        <taxon>Bacteria</taxon>
        <taxon>Pseudomonadati</taxon>
        <taxon>Pseudomonadota</taxon>
        <taxon>Betaproteobacteria</taxon>
        <taxon>Burkholderiales</taxon>
        <taxon>Burkholderiaceae</taxon>
        <taxon>Paraburkholderia</taxon>
    </lineage>
</organism>
<dbReference type="AlphaFoldDB" id="A0A329BZR7"/>
<gene>
    <name evidence="3" type="ORF">BX591_11352</name>
</gene>
<evidence type="ECO:0000259" key="2">
    <source>
        <dbReference type="PROSITE" id="PS50106"/>
    </source>
</evidence>
<dbReference type="Gene3D" id="2.30.42.10">
    <property type="match status" value="1"/>
</dbReference>
<reference evidence="3 4" key="1">
    <citation type="submission" date="2018-06" db="EMBL/GenBank/DDBJ databases">
        <title>Genomic Encyclopedia of Type Strains, Phase III (KMG-III): the genomes of soil and plant-associated and newly described type strains.</title>
        <authorList>
            <person name="Whitman W."/>
        </authorList>
    </citation>
    <scope>NUCLEOTIDE SEQUENCE [LARGE SCALE GENOMIC DNA]</scope>
    <source>
        <strain evidence="3 4">LMG 23644</strain>
    </source>
</reference>
<dbReference type="InterPro" id="IPR001478">
    <property type="entry name" value="PDZ"/>
</dbReference>
<dbReference type="InterPro" id="IPR036034">
    <property type="entry name" value="PDZ_sf"/>
</dbReference>
<feature type="signal peptide" evidence="1">
    <location>
        <begin position="1"/>
        <end position="42"/>
    </location>
</feature>
<dbReference type="OrthoDB" id="9782003at2"/>
<dbReference type="PANTHER" id="PTHR32060:SF30">
    <property type="entry name" value="CARBOXY-TERMINAL PROCESSING PROTEASE CTPA"/>
    <property type="match status" value="1"/>
</dbReference>
<dbReference type="GO" id="GO:0030288">
    <property type="term" value="C:outer membrane-bounded periplasmic space"/>
    <property type="evidence" value="ECO:0007669"/>
    <property type="project" value="TreeGrafter"/>
</dbReference>
<dbReference type="PANTHER" id="PTHR32060">
    <property type="entry name" value="TAIL-SPECIFIC PROTEASE"/>
    <property type="match status" value="1"/>
</dbReference>
<dbReference type="Pfam" id="PF17820">
    <property type="entry name" value="PDZ_6"/>
    <property type="match status" value="1"/>
</dbReference>
<dbReference type="GO" id="GO:0004175">
    <property type="term" value="F:endopeptidase activity"/>
    <property type="evidence" value="ECO:0007669"/>
    <property type="project" value="TreeGrafter"/>
</dbReference>
<feature type="chain" id="PRO_5016241811" evidence="1">
    <location>
        <begin position="43"/>
        <end position="431"/>
    </location>
</feature>
<protein>
    <submittedName>
        <fullName evidence="3">PDZ domain-containing protein</fullName>
    </submittedName>
</protein>
<dbReference type="Proteomes" id="UP000248918">
    <property type="component" value="Unassembled WGS sequence"/>
</dbReference>
<keyword evidence="1" id="KW-0732">Signal</keyword>
<proteinExistence type="predicted"/>
<accession>A0A329BZR7</accession>
<dbReference type="EMBL" id="QLTK01000013">
    <property type="protein sequence ID" value="RAS27111.1"/>
    <property type="molecule type" value="Genomic_DNA"/>
</dbReference>
<feature type="domain" description="PDZ" evidence="2">
    <location>
        <begin position="330"/>
        <end position="399"/>
    </location>
</feature>
<dbReference type="CDD" id="cd06782">
    <property type="entry name" value="cpPDZ_CPP-like"/>
    <property type="match status" value="1"/>
</dbReference>
<comment type="caution">
    <text evidence="3">The sequence shown here is derived from an EMBL/GenBank/DDBJ whole genome shotgun (WGS) entry which is preliminary data.</text>
</comment>
<dbReference type="PROSITE" id="PS50106">
    <property type="entry name" value="PDZ"/>
    <property type="match status" value="1"/>
</dbReference>
<dbReference type="SMART" id="SM00228">
    <property type="entry name" value="PDZ"/>
    <property type="match status" value="1"/>
</dbReference>
<dbReference type="GO" id="GO:0007165">
    <property type="term" value="P:signal transduction"/>
    <property type="evidence" value="ECO:0007669"/>
    <property type="project" value="TreeGrafter"/>
</dbReference>
<sequence length="431" mass="46171">MRSRKTNNAARHHRCGKSSKVAGALTVALLLAQVLFTSQAFAASESTVPTESPNATTSTSAPEVIQRDGKYYLYQNGKPLTATGYDDLEIEQHDNFPDLAEARLGSEYGLLDAKTGKVVLPFVYQSVKTGTLDSIGLIQVRRDDRISFVQGDGRPAKSPSYDAIGDFDESGQALAERDGKLFVLTFGNGQLRGEDAAPRYLPSIVLPPGLRERATNPNGPLNGTYVAAPYPDLKTAWDAWRKGQLLEPAQPAVVVKGDIAYVSFGILVGPQLPAMPNTLRACQSEHGLVLRGMSEVRGCASTAKPLLRFQREADGSLRCNDCDSGMPHKWLRLPAATQSLVGIGVGIARPVNDTGALVRAVMPGAPAQLAGVKPGDRITSIDGQSTAAMSLEQITALIRGQPSTTVTLGIERESRQLELRVERKAIVVEAD</sequence>